<dbReference type="GO" id="GO:0046872">
    <property type="term" value="F:metal ion binding"/>
    <property type="evidence" value="ECO:0007669"/>
    <property type="project" value="UniProtKB-KW"/>
</dbReference>
<evidence type="ECO:0000313" key="6">
    <source>
        <dbReference type="EMBL" id="MBB5687235.1"/>
    </source>
</evidence>
<dbReference type="PANTHER" id="PTHR11358:SF26">
    <property type="entry name" value="GUANIDINO ACID HYDROLASE, MITOCHONDRIAL"/>
    <property type="match status" value="1"/>
</dbReference>
<keyword evidence="2 4" id="KW-0479">Metal-binding</keyword>
<evidence type="ECO:0000256" key="5">
    <source>
        <dbReference type="RuleBase" id="RU003684"/>
    </source>
</evidence>
<dbReference type="PROSITE" id="PS01053">
    <property type="entry name" value="ARGINASE_1"/>
    <property type="match status" value="1"/>
</dbReference>
<comment type="caution">
    <text evidence="6">The sequence shown here is derived from an EMBL/GenBank/DDBJ whole genome shotgun (WGS) entry which is preliminary data.</text>
</comment>
<dbReference type="Proteomes" id="UP000549617">
    <property type="component" value="Unassembled WGS sequence"/>
</dbReference>
<keyword evidence="7" id="KW-1185">Reference proteome</keyword>
<dbReference type="PROSITE" id="PS51409">
    <property type="entry name" value="ARGINASE_2"/>
    <property type="match status" value="1"/>
</dbReference>
<evidence type="ECO:0000256" key="1">
    <source>
        <dbReference type="ARBA" id="ARBA00009227"/>
    </source>
</evidence>
<feature type="binding site" evidence="4">
    <location>
        <position position="195"/>
    </location>
    <ligand>
        <name>Mn(2+)</name>
        <dbReference type="ChEBI" id="CHEBI:29035"/>
        <label>1</label>
    </ligand>
</feature>
<dbReference type="AlphaFoldDB" id="A0A7W9AKB5"/>
<dbReference type="RefSeq" id="WP_184020500.1">
    <property type="nucleotide sequence ID" value="NZ_JACIJC010000005.1"/>
</dbReference>
<dbReference type="PIRSF" id="PIRSF036979">
    <property type="entry name" value="Arginase"/>
    <property type="match status" value="1"/>
</dbReference>
<comment type="cofactor">
    <cofactor evidence="4">
        <name>Mn(2+)</name>
        <dbReference type="ChEBI" id="CHEBI:29035"/>
    </cofactor>
    <text evidence="4">Binds 2 manganese ions per subunit.</text>
</comment>
<accession>A0A7W9AKB5</accession>
<evidence type="ECO:0000256" key="2">
    <source>
        <dbReference type="ARBA" id="ARBA00022723"/>
    </source>
</evidence>
<dbReference type="InterPro" id="IPR023696">
    <property type="entry name" value="Ureohydrolase_dom_sf"/>
</dbReference>
<dbReference type="EMBL" id="JACIJC010000005">
    <property type="protein sequence ID" value="MBB5687235.1"/>
    <property type="molecule type" value="Genomic_DNA"/>
</dbReference>
<feature type="binding site" evidence="4">
    <location>
        <position position="92"/>
    </location>
    <ligand>
        <name>Mn(2+)</name>
        <dbReference type="ChEBI" id="CHEBI:29035"/>
        <label>1</label>
    </ligand>
</feature>
<feature type="binding site" evidence="4">
    <location>
        <position position="119"/>
    </location>
    <ligand>
        <name>Mn(2+)</name>
        <dbReference type="ChEBI" id="CHEBI:29035"/>
        <label>1</label>
    </ligand>
</feature>
<proteinExistence type="inferred from homology"/>
<protein>
    <submittedName>
        <fullName evidence="6">Agmatinase</fullName>
    </submittedName>
</protein>
<feature type="binding site" evidence="4">
    <location>
        <position position="115"/>
    </location>
    <ligand>
        <name>Mn(2+)</name>
        <dbReference type="ChEBI" id="CHEBI:29035"/>
        <label>1</label>
    </ligand>
</feature>
<reference evidence="6 7" key="1">
    <citation type="submission" date="2020-08" db="EMBL/GenBank/DDBJ databases">
        <title>Genomic Encyclopedia of Type Strains, Phase IV (KMG-IV): sequencing the most valuable type-strain genomes for metagenomic binning, comparative biology and taxonomic classification.</title>
        <authorList>
            <person name="Goeker M."/>
        </authorList>
    </citation>
    <scope>NUCLEOTIDE SEQUENCE [LARGE SCALE GENOMIC DNA]</scope>
    <source>
        <strain evidence="6 7">DSM 25079</strain>
    </source>
</reference>
<evidence type="ECO:0000256" key="3">
    <source>
        <dbReference type="ARBA" id="ARBA00022801"/>
    </source>
</evidence>
<dbReference type="SUPFAM" id="SSF52768">
    <property type="entry name" value="Arginase/deacetylase"/>
    <property type="match status" value="1"/>
</dbReference>
<feature type="binding site" evidence="4">
    <location>
        <position position="117"/>
    </location>
    <ligand>
        <name>Mn(2+)</name>
        <dbReference type="ChEBI" id="CHEBI:29035"/>
        <label>1</label>
    </ligand>
</feature>
<keyword evidence="4" id="KW-0464">Manganese</keyword>
<dbReference type="InterPro" id="IPR006035">
    <property type="entry name" value="Ureohydrolase"/>
</dbReference>
<dbReference type="Gene3D" id="3.40.800.10">
    <property type="entry name" value="Ureohydrolase domain"/>
    <property type="match status" value="1"/>
</dbReference>
<sequence length="270" mass="28673">MTPIHLIGLPTDQHSSYLRGPAKAPALIRAALFSDHGNPASERGTEIGVEIDLIDGGDLALDEGPDDDDRITGAIAASIARGAIPLCMGGDHAVTYPILKAIAAAHGPVNILHFDAHPDLYDELDGNRRSHASPFARIMEDGLAKRLVQVGIRTLNAHQRDQAQRFGVEIIEARYFIPGCVPAFDGPLYISVDMDGFDPAHAPGVSHHEPGGLTAREITNVLLSIEAPIVGADVVELNPDRDINGMTAILAAKMIKELAALATARPHGKI</sequence>
<evidence type="ECO:0000313" key="7">
    <source>
        <dbReference type="Proteomes" id="UP000549617"/>
    </source>
</evidence>
<dbReference type="InterPro" id="IPR020855">
    <property type="entry name" value="Ureohydrolase_Mn_BS"/>
</dbReference>
<gene>
    <name evidence="6" type="ORF">FHS49_003263</name>
</gene>
<organism evidence="6 7">
    <name type="scientific">Sphingobium boeckii</name>
    <dbReference type="NCBI Taxonomy" id="1082345"/>
    <lineage>
        <taxon>Bacteria</taxon>
        <taxon>Pseudomonadati</taxon>
        <taxon>Pseudomonadota</taxon>
        <taxon>Alphaproteobacteria</taxon>
        <taxon>Sphingomonadales</taxon>
        <taxon>Sphingomonadaceae</taxon>
        <taxon>Sphingobium</taxon>
    </lineage>
</organism>
<dbReference type="Pfam" id="PF00491">
    <property type="entry name" value="Arginase"/>
    <property type="match status" value="1"/>
</dbReference>
<dbReference type="CDD" id="cd11593">
    <property type="entry name" value="Agmatinase-like_2"/>
    <property type="match status" value="1"/>
</dbReference>
<dbReference type="PANTHER" id="PTHR11358">
    <property type="entry name" value="ARGINASE/AGMATINASE"/>
    <property type="match status" value="1"/>
</dbReference>
<feature type="binding site" evidence="4">
    <location>
        <position position="193"/>
    </location>
    <ligand>
        <name>Mn(2+)</name>
        <dbReference type="ChEBI" id="CHEBI:29035"/>
        <label>1</label>
    </ligand>
</feature>
<keyword evidence="3 5" id="KW-0378">Hydrolase</keyword>
<comment type="similarity">
    <text evidence="1">Belongs to the arginase family. Agmatinase subfamily.</text>
</comment>
<dbReference type="GO" id="GO:0033389">
    <property type="term" value="P:putrescine biosynthetic process from arginine, via agmatine"/>
    <property type="evidence" value="ECO:0007669"/>
    <property type="project" value="TreeGrafter"/>
</dbReference>
<dbReference type="GO" id="GO:0008783">
    <property type="term" value="F:agmatinase activity"/>
    <property type="evidence" value="ECO:0007669"/>
    <property type="project" value="TreeGrafter"/>
</dbReference>
<evidence type="ECO:0000256" key="4">
    <source>
        <dbReference type="PIRSR" id="PIRSR036979-1"/>
    </source>
</evidence>
<name>A0A7W9AKB5_9SPHN</name>